<dbReference type="Gene3D" id="2.130.10.10">
    <property type="entry name" value="YVTN repeat-like/Quinoprotein amine dehydrogenase"/>
    <property type="match status" value="2"/>
</dbReference>
<feature type="region of interest" description="Disordered" evidence="4">
    <location>
        <begin position="597"/>
        <end position="658"/>
    </location>
</feature>
<evidence type="ECO:0000256" key="1">
    <source>
        <dbReference type="ARBA" id="ARBA00022574"/>
    </source>
</evidence>
<evidence type="ECO:0000259" key="6">
    <source>
        <dbReference type="Pfam" id="PF00656"/>
    </source>
</evidence>
<dbReference type="Gene3D" id="3.40.50.1460">
    <property type="match status" value="1"/>
</dbReference>
<keyword evidence="1 3" id="KW-0853">WD repeat</keyword>
<feature type="repeat" description="WD" evidence="3">
    <location>
        <begin position="42"/>
        <end position="80"/>
    </location>
</feature>
<dbReference type="GO" id="GO:0006508">
    <property type="term" value="P:proteolysis"/>
    <property type="evidence" value="ECO:0007669"/>
    <property type="project" value="InterPro"/>
</dbReference>
<dbReference type="eggNOG" id="COG1520">
    <property type="taxonomic scope" value="Bacteria"/>
</dbReference>
<dbReference type="SMART" id="SM00320">
    <property type="entry name" value="WD40"/>
    <property type="match status" value="2"/>
</dbReference>
<gene>
    <name evidence="7" type="ordered locus">CAP2UW1_0893</name>
</gene>
<evidence type="ECO:0000313" key="7">
    <source>
        <dbReference type="EMBL" id="ACV34230.1"/>
    </source>
</evidence>
<reference evidence="7" key="2">
    <citation type="submission" date="2009-09" db="EMBL/GenBank/DDBJ databases">
        <title>Complete sequence of chromosome of Candidatus Accumulibacter phosphatis clade IIA str. UW-1.</title>
        <authorList>
            <consortium name="US DOE Joint Genome Institute"/>
            <person name="Martin H.G."/>
            <person name="Ivanova N."/>
            <person name="Kunin V."/>
            <person name="Warnecke F."/>
            <person name="Barry K."/>
            <person name="He S."/>
            <person name="Salamov A."/>
            <person name="Szeto E."/>
            <person name="Dalin E."/>
            <person name="Pangilinan J.L."/>
            <person name="Lapidus A."/>
            <person name="Lowry S."/>
            <person name="Kyrpides N.C."/>
            <person name="McMahon K.D."/>
            <person name="Hugenholtz P."/>
        </authorList>
    </citation>
    <scope>NUCLEOTIDE SEQUENCE [LARGE SCALE GENOMIC DNA]</scope>
    <source>
        <strain evidence="7">UW-1</strain>
    </source>
</reference>
<dbReference type="OrthoDB" id="135039at2"/>
<sequence precursor="true">MMRILALGLLLMLSSVASAQPTAQPTGQPSARPVFAIDPGVHAGNAHRIAATPDERHLITVGLDKTLRIWDADSGRQARRLILPVGGRNDGLLYALALSPDGSLAAVGGSLYSLGKGRSVAIVSLQDGRIVRAFSGFESPVTALAWSRDGRLLAVGFADDTGGTEHGLRVIEIDTGRSVYEDRSLEGHVAALGFRADNTFFATTHNFPAASRVALYKPAGAGFDRVGERVLADRGAFRAYWTADERAFFVFGHGLYDGESLAPLPYRLSRSAMPNGIRSLVIRESPDGRHIFGAATSRESASGLIRRWSGAGYQRQSYDDLRIPDRRVADIVTLRNGGVAYISEDGAIAAVGPDMQLLWRNARAVAELDGHPEALRVSADGRQVVLPAANEQGSRLIAFNLDEPGFVSVDSTRQQWQAPLTSRPGMSVLAWQGTSDGTVNGQPLPKKNRRERSLSVAVHSSEDALVFGSSHRFLRKVSGQGRELWVRYLQADVVAVNLIESRGLVVAATLDGFIHLLRWGDGEPVMSYYLQPGDRKWLAISRAGFYEAAIGAEDHAGWIVGSDPGRTADFFPLSRFRANFLLPGMVRQVLAANDQRRGIAAAKRERETRRTPEGAPPSRSGDDSTPPVPTPTPAASSSKGRLAELDEGQGQEISPPAVDRLPPVIDIIKPGYEVGVSEPRLTLAYRVRTPATAPVTRVRVRVNGQEVPQAAETRGQRPVREETRNLTIELPSDDAEVQLIAENAAGASVPVVVRVRYQGEKKAAPGSDLYVLAVGVSAYDKPEYRLGLAAKDAEDFGKLIRQQEGALYRKVVVRMLVDSAASKQSVEAALAWLKDSVGPRDTAMVFLAGHGINDGRGDYLYLPRDADVARLQATGVPFSLIRGTLTSLPGRTLMFVDTCHAGNVVGSARQRLDNTEAINELASSENNIVVFASSAGAQESIEDAKWGNGAFTKALLEGLRGEADVKKRGRVTYKQLDAYVSDRVDELTQGQQTPVTPVLQGVPDFIIALIAQLRRQ</sequence>
<dbReference type="PANTHER" id="PTHR19879:SF9">
    <property type="entry name" value="TRANSCRIPTION INITIATION FACTOR TFIID SUBUNIT 5"/>
    <property type="match status" value="1"/>
</dbReference>
<name>C7RPI7_ACCRE</name>
<dbReference type="InterPro" id="IPR011600">
    <property type="entry name" value="Pept_C14_caspase"/>
</dbReference>
<dbReference type="GO" id="GO:0004197">
    <property type="term" value="F:cysteine-type endopeptidase activity"/>
    <property type="evidence" value="ECO:0007669"/>
    <property type="project" value="InterPro"/>
</dbReference>
<dbReference type="AlphaFoldDB" id="C7RPI7"/>
<dbReference type="SUPFAM" id="SSF82171">
    <property type="entry name" value="DPP6 N-terminal domain-like"/>
    <property type="match status" value="1"/>
</dbReference>
<dbReference type="InterPro" id="IPR011047">
    <property type="entry name" value="Quinoprotein_ADH-like_sf"/>
</dbReference>
<dbReference type="HOGENOM" id="CLU_009283_0_0_4"/>
<reference evidence="7" key="1">
    <citation type="submission" date="2009-08" db="EMBL/GenBank/DDBJ databases">
        <authorList>
            <consortium name="US DOE Joint Genome Institute"/>
            <person name="Lucas S."/>
            <person name="Copeland A."/>
            <person name="Lapidus A."/>
            <person name="Glavina del Rio T."/>
            <person name="Dalin E."/>
            <person name="Tice H."/>
            <person name="Bruce D."/>
            <person name="Barry K."/>
            <person name="Pitluck S."/>
            <person name="Lowry S."/>
            <person name="Larimer F."/>
            <person name="Land M."/>
            <person name="Hauser L."/>
            <person name="Kyrpides N."/>
            <person name="Ivanova N."/>
            <person name="McMahon K.D."/>
            <person name="Hugenholtz P."/>
        </authorList>
    </citation>
    <scope>NUCLEOTIDE SEQUENCE</scope>
    <source>
        <strain evidence="7">UW-1</strain>
    </source>
</reference>
<dbReference type="PROSITE" id="PS00678">
    <property type="entry name" value="WD_REPEATS_1"/>
    <property type="match status" value="1"/>
</dbReference>
<dbReference type="EMBL" id="CP001715">
    <property type="protein sequence ID" value="ACV34230.1"/>
    <property type="molecule type" value="Genomic_DNA"/>
</dbReference>
<dbReference type="Pfam" id="PF00400">
    <property type="entry name" value="WD40"/>
    <property type="match status" value="2"/>
</dbReference>
<feature type="signal peptide" evidence="5">
    <location>
        <begin position="1"/>
        <end position="19"/>
    </location>
</feature>
<dbReference type="SUPFAM" id="SSF52129">
    <property type="entry name" value="Caspase-like"/>
    <property type="match status" value="1"/>
</dbReference>
<dbReference type="PANTHER" id="PTHR19879">
    <property type="entry name" value="TRANSCRIPTION INITIATION FACTOR TFIID"/>
    <property type="match status" value="1"/>
</dbReference>
<evidence type="ECO:0000256" key="5">
    <source>
        <dbReference type="SAM" id="SignalP"/>
    </source>
</evidence>
<dbReference type="eggNOG" id="COG4249">
    <property type="taxonomic scope" value="Bacteria"/>
</dbReference>
<evidence type="ECO:0000256" key="3">
    <source>
        <dbReference type="PROSITE-ProRule" id="PRU00221"/>
    </source>
</evidence>
<accession>C7RPI7</accession>
<organism evidence="7">
    <name type="scientific">Accumulibacter regalis</name>
    <dbReference type="NCBI Taxonomy" id="522306"/>
    <lineage>
        <taxon>Bacteria</taxon>
        <taxon>Pseudomonadati</taxon>
        <taxon>Pseudomonadota</taxon>
        <taxon>Betaproteobacteria</taxon>
        <taxon>Candidatus Accumulibacter</taxon>
    </lineage>
</organism>
<protein>
    <submittedName>
        <fullName evidence="7">Peptidase C14 caspase catalytic subunit p20</fullName>
    </submittedName>
</protein>
<dbReference type="PROSITE" id="PS50294">
    <property type="entry name" value="WD_REPEATS_REGION"/>
    <property type="match status" value="1"/>
</dbReference>
<keyword evidence="2" id="KW-0677">Repeat</keyword>
<dbReference type="InterPro" id="IPR001680">
    <property type="entry name" value="WD40_rpt"/>
</dbReference>
<dbReference type="PROSITE" id="PS50082">
    <property type="entry name" value="WD_REPEATS_2"/>
    <property type="match status" value="1"/>
</dbReference>
<dbReference type="Pfam" id="PF00656">
    <property type="entry name" value="Peptidase_C14"/>
    <property type="match status" value="1"/>
</dbReference>
<dbReference type="STRING" id="522306.CAP2UW1_0893"/>
<dbReference type="InterPro" id="IPR015943">
    <property type="entry name" value="WD40/YVTN_repeat-like_dom_sf"/>
</dbReference>
<dbReference type="KEGG" id="app:CAP2UW1_0893"/>
<feature type="compositionally biased region" description="Basic and acidic residues" evidence="4">
    <location>
        <begin position="597"/>
        <end position="612"/>
    </location>
</feature>
<dbReference type="InterPro" id="IPR029030">
    <property type="entry name" value="Caspase-like_dom_sf"/>
</dbReference>
<feature type="chain" id="PRO_5002983922" evidence="5">
    <location>
        <begin position="20"/>
        <end position="1016"/>
    </location>
</feature>
<evidence type="ECO:0000256" key="4">
    <source>
        <dbReference type="SAM" id="MobiDB-lite"/>
    </source>
</evidence>
<dbReference type="InterPro" id="IPR019775">
    <property type="entry name" value="WD40_repeat_CS"/>
</dbReference>
<keyword evidence="5" id="KW-0732">Signal</keyword>
<dbReference type="SUPFAM" id="SSF50998">
    <property type="entry name" value="Quinoprotein alcohol dehydrogenase-like"/>
    <property type="match status" value="1"/>
</dbReference>
<proteinExistence type="predicted"/>
<evidence type="ECO:0000256" key="2">
    <source>
        <dbReference type="ARBA" id="ARBA00022737"/>
    </source>
</evidence>
<feature type="domain" description="Peptidase C14 caspase" evidence="6">
    <location>
        <begin position="771"/>
        <end position="995"/>
    </location>
</feature>